<dbReference type="GO" id="GO:0030378">
    <property type="term" value="F:serine racemase activity"/>
    <property type="evidence" value="ECO:0007669"/>
    <property type="project" value="TreeGrafter"/>
</dbReference>
<dbReference type="GO" id="GO:0000287">
    <property type="term" value="F:magnesium ion binding"/>
    <property type="evidence" value="ECO:0007669"/>
    <property type="project" value="TreeGrafter"/>
</dbReference>
<reference evidence="5 6" key="1">
    <citation type="submission" date="2018-11" db="EMBL/GenBank/DDBJ databases">
        <authorList>
            <consortium name="Pathogen Informatics"/>
        </authorList>
    </citation>
    <scope>NUCLEOTIDE SEQUENCE [LARGE SCALE GENOMIC DNA]</scope>
</reference>
<dbReference type="SUPFAM" id="SSF53686">
    <property type="entry name" value="Tryptophan synthase beta subunit-like PLP-dependent enzymes"/>
    <property type="match status" value="1"/>
</dbReference>
<comment type="cofactor">
    <cofactor evidence="1">
        <name>pyridoxal 5'-phosphate</name>
        <dbReference type="ChEBI" id="CHEBI:597326"/>
    </cofactor>
</comment>
<protein>
    <recommendedName>
        <fullName evidence="4">Tryptophan synthase beta chain-like PALP domain-containing protein</fullName>
    </recommendedName>
</protein>
<feature type="domain" description="Tryptophan synthase beta chain-like PALP" evidence="4">
    <location>
        <begin position="13"/>
        <end position="130"/>
    </location>
</feature>
<evidence type="ECO:0000259" key="4">
    <source>
        <dbReference type="Pfam" id="PF00291"/>
    </source>
</evidence>
<gene>
    <name evidence="5" type="ORF">WBA_LOCUS9331</name>
</gene>
<sequence length="192" mass="21030">MVCNNLRDTGLHTEMVDPFDDYRVMAGQGTIAIEFLEQIPDLDVLLVAVGGGGLCSGIVTAAKKIKPNIKVYCVEPEGKNLQHSLDSNTRLWDPDAGPVKTIADGIRVLRIGKKCFPPISEKCEKKVLTVHSLDSNTRLWDPDAGPVKTIADGIRVLRIGKKCFPPISEKCEKKVLTVVSFITINLESLSFL</sequence>
<accession>A0A3P7G4H4</accession>
<dbReference type="Gene3D" id="3.40.50.1100">
    <property type="match status" value="1"/>
</dbReference>
<evidence type="ECO:0000256" key="2">
    <source>
        <dbReference type="ARBA" id="ARBA00010869"/>
    </source>
</evidence>
<dbReference type="GO" id="GO:0005524">
    <property type="term" value="F:ATP binding"/>
    <property type="evidence" value="ECO:0007669"/>
    <property type="project" value="TreeGrafter"/>
</dbReference>
<comment type="similarity">
    <text evidence="2">Belongs to the serine/threonine dehydratase family.</text>
</comment>
<dbReference type="InterPro" id="IPR001926">
    <property type="entry name" value="TrpB-like_PALP"/>
</dbReference>
<dbReference type="Proteomes" id="UP000270924">
    <property type="component" value="Unassembled WGS sequence"/>
</dbReference>
<dbReference type="AlphaFoldDB" id="A0A3P7G4H4"/>
<dbReference type="PANTHER" id="PTHR43050">
    <property type="entry name" value="SERINE / THREONINE RACEMASE FAMILY MEMBER"/>
    <property type="match status" value="1"/>
</dbReference>
<dbReference type="InterPro" id="IPR036052">
    <property type="entry name" value="TrpB-like_PALP_sf"/>
</dbReference>
<evidence type="ECO:0000256" key="1">
    <source>
        <dbReference type="ARBA" id="ARBA00001933"/>
    </source>
</evidence>
<dbReference type="InParanoid" id="A0A3P7G4H4"/>
<dbReference type="Pfam" id="PF00291">
    <property type="entry name" value="PALP"/>
    <property type="match status" value="1"/>
</dbReference>
<dbReference type="GO" id="GO:0003941">
    <property type="term" value="F:L-serine ammonia-lyase activity"/>
    <property type="evidence" value="ECO:0007669"/>
    <property type="project" value="TreeGrafter"/>
</dbReference>
<evidence type="ECO:0000313" key="6">
    <source>
        <dbReference type="Proteomes" id="UP000270924"/>
    </source>
</evidence>
<proteinExistence type="inferred from homology"/>
<evidence type="ECO:0000313" key="5">
    <source>
        <dbReference type="EMBL" id="VDM16305.1"/>
    </source>
</evidence>
<keyword evidence="3" id="KW-0663">Pyridoxal phosphate</keyword>
<dbReference type="GO" id="GO:0070179">
    <property type="term" value="P:D-serine biosynthetic process"/>
    <property type="evidence" value="ECO:0007669"/>
    <property type="project" value="TreeGrafter"/>
</dbReference>
<dbReference type="GO" id="GO:0018114">
    <property type="term" value="F:threonine racemase activity"/>
    <property type="evidence" value="ECO:0007669"/>
    <property type="project" value="TreeGrafter"/>
</dbReference>
<evidence type="ECO:0000256" key="3">
    <source>
        <dbReference type="ARBA" id="ARBA00022898"/>
    </source>
</evidence>
<dbReference type="GO" id="GO:0030170">
    <property type="term" value="F:pyridoxal phosphate binding"/>
    <property type="evidence" value="ECO:0007669"/>
    <property type="project" value="TreeGrafter"/>
</dbReference>
<name>A0A3P7G4H4_WUCBA</name>
<keyword evidence="6" id="KW-1185">Reference proteome</keyword>
<dbReference type="PANTHER" id="PTHR43050:SF1">
    <property type="entry name" value="SERINE RACEMASE"/>
    <property type="match status" value="1"/>
</dbReference>
<organism evidence="5 6">
    <name type="scientific">Wuchereria bancrofti</name>
    <dbReference type="NCBI Taxonomy" id="6293"/>
    <lineage>
        <taxon>Eukaryota</taxon>
        <taxon>Metazoa</taxon>
        <taxon>Ecdysozoa</taxon>
        <taxon>Nematoda</taxon>
        <taxon>Chromadorea</taxon>
        <taxon>Rhabditida</taxon>
        <taxon>Spirurina</taxon>
        <taxon>Spiruromorpha</taxon>
        <taxon>Filarioidea</taxon>
        <taxon>Onchocercidae</taxon>
        <taxon>Wuchereria</taxon>
    </lineage>
</organism>
<dbReference type="EMBL" id="UYWW01009014">
    <property type="protein sequence ID" value="VDM16305.1"/>
    <property type="molecule type" value="Genomic_DNA"/>
</dbReference>
<dbReference type="OrthoDB" id="4418812at2759"/>